<reference evidence="11" key="2">
    <citation type="submission" date="2013-04" db="EMBL/GenBank/DDBJ databases">
        <title>Genomic mechanisms accounting for the adaptation to parasitism in nematode-trapping fungi.</title>
        <authorList>
            <person name="Ahren D.G."/>
        </authorList>
    </citation>
    <scope>NUCLEOTIDE SEQUENCE [LARGE SCALE GENOMIC DNA]</scope>
    <source>
        <strain evidence="11">CBS 200.50</strain>
    </source>
</reference>
<feature type="domain" description="ML-like" evidence="9">
    <location>
        <begin position="38"/>
        <end position="178"/>
    </location>
</feature>
<protein>
    <recommendedName>
        <fullName evidence="9">ML-like domain-containing protein</fullName>
    </recommendedName>
</protein>
<keyword evidence="11" id="KW-1185">Reference proteome</keyword>
<evidence type="ECO:0000256" key="8">
    <source>
        <dbReference type="SAM" id="SignalP"/>
    </source>
</evidence>
<name>S8BCX6_DACHA</name>
<evidence type="ECO:0000313" key="11">
    <source>
        <dbReference type="Proteomes" id="UP000015100"/>
    </source>
</evidence>
<dbReference type="OrthoDB" id="5212126at2759"/>
<feature type="transmembrane region" description="Helical" evidence="7">
    <location>
        <begin position="487"/>
        <end position="506"/>
    </location>
</feature>
<feature type="transmembrane region" description="Helical" evidence="7">
    <location>
        <begin position="551"/>
        <end position="577"/>
    </location>
</feature>
<feature type="transmembrane region" description="Helical" evidence="7">
    <location>
        <begin position="461"/>
        <end position="481"/>
    </location>
</feature>
<sequence>MSTYFQPSWRPLPLARLCWILTFVSFIAGSAGAIPKEKMLGSQSLSTCMDNSQFTLNQFFVMYTPNNSTLQYSFDGESSIQGNVTITLDIIVYGYPADSRKIDPCDAKAANLCPMSPGPVGLKLNSMKIDASYAKQIPSVAFTVPDIDGVARITISSAVDKRPLACLEAEISNGQTVHQNGVSWTTAIIASSGLVASAVVSCLGHSKTGSHVAAIAISIFGYFQSQALCAMVAVKLPPAVRAWTQNFVWSMGIIRIGFMQDVLHWYVQSTGGKADTLLDRLNTVNVQIAKRGLELSSRAVTKGGREFITVTGISRVAFLAKIERTNLFMTSLGFFVAFVAIVTALVAIFRFTVARGDKFAAFKKGWDIVLKGILYRVFIIGFPLLSALCLWELTVRDSPAVIVLAIFFFLIAVGLLSWASYQVIGLARSSIDLQKNSAVYPFDPSSLKWGFLYVQFNEGSYYWIVPMLVYTLIKGIFIAFAQSNGRVQVIALLIIEALYLIAVCYIRPWMNRKLNTINISISVISFLNSVFLLIFSGIFKAPGLVRGVVGVVFFILNAIFALILLITIIVTTGYALFSKNPDARYQVTNDDKSSFMHCKSRASVPNLGTPPM</sequence>
<dbReference type="PANTHER" id="PTHR31145">
    <property type="entry name" value="INTEGRAL MEMBRANE PROTEIN (AFU_ORTHOLOGUE AFUA_7G01610)"/>
    <property type="match status" value="1"/>
</dbReference>
<dbReference type="InterPro" id="IPR010308">
    <property type="entry name" value="TRP_C"/>
</dbReference>
<keyword evidence="6 7" id="KW-0472">Membrane</keyword>
<feature type="transmembrane region" description="Helical" evidence="7">
    <location>
        <begin position="373"/>
        <end position="394"/>
    </location>
</feature>
<evidence type="ECO:0000256" key="5">
    <source>
        <dbReference type="ARBA" id="ARBA00022989"/>
    </source>
</evidence>
<proteinExistence type="inferred from homology"/>
<comment type="subcellular location">
    <subcellularLocation>
        <location evidence="1">Membrane</location>
        <topology evidence="1">Multi-pass membrane protein</topology>
    </subcellularLocation>
</comment>
<dbReference type="AlphaFoldDB" id="S8BCX6"/>
<comment type="similarity">
    <text evidence="2">Belongs to the transient receptor potential (TRP) ion channel family.</text>
</comment>
<keyword evidence="5 7" id="KW-1133">Transmembrane helix</keyword>
<keyword evidence="3 7" id="KW-0812">Transmembrane</keyword>
<dbReference type="PANTHER" id="PTHR31145:SF2">
    <property type="entry name" value="FLAVIN CARRIER PROTEIN 2"/>
    <property type="match status" value="1"/>
</dbReference>
<feature type="transmembrane region" description="Helical" evidence="7">
    <location>
        <begin position="327"/>
        <end position="353"/>
    </location>
</feature>
<feature type="transmembrane region" description="Helical" evidence="7">
    <location>
        <begin position="518"/>
        <end position="539"/>
    </location>
</feature>
<dbReference type="SMART" id="SM01320">
    <property type="entry name" value="TRP_N"/>
    <property type="match status" value="1"/>
</dbReference>
<evidence type="ECO:0000256" key="2">
    <source>
        <dbReference type="ARBA" id="ARBA00010642"/>
    </source>
</evidence>
<accession>S8BCX6</accession>
<dbReference type="GO" id="GO:0055085">
    <property type="term" value="P:transmembrane transport"/>
    <property type="evidence" value="ECO:0007669"/>
    <property type="project" value="TreeGrafter"/>
</dbReference>
<keyword evidence="4 8" id="KW-0732">Signal</keyword>
<evidence type="ECO:0000256" key="7">
    <source>
        <dbReference type="SAM" id="Phobius"/>
    </source>
</evidence>
<dbReference type="InterPro" id="IPR040241">
    <property type="entry name" value="TRP_Flc/Pkd2-like"/>
</dbReference>
<evidence type="ECO:0000259" key="9">
    <source>
        <dbReference type="SMART" id="SM01320"/>
    </source>
</evidence>
<evidence type="ECO:0000256" key="4">
    <source>
        <dbReference type="ARBA" id="ARBA00022729"/>
    </source>
</evidence>
<dbReference type="Pfam" id="PF14558">
    <property type="entry name" value="TRP_N"/>
    <property type="match status" value="1"/>
</dbReference>
<evidence type="ECO:0000313" key="10">
    <source>
        <dbReference type="EMBL" id="EPS37063.1"/>
    </source>
</evidence>
<feature type="transmembrane region" description="Helical" evidence="7">
    <location>
        <begin position="400"/>
        <end position="421"/>
    </location>
</feature>
<reference evidence="10 11" key="1">
    <citation type="journal article" date="2013" name="PLoS Genet.">
        <title>Genomic mechanisms accounting for the adaptation to parasitism in nematode-trapping fungi.</title>
        <authorList>
            <person name="Meerupati T."/>
            <person name="Andersson K.M."/>
            <person name="Friman E."/>
            <person name="Kumar D."/>
            <person name="Tunlid A."/>
            <person name="Ahren D."/>
        </authorList>
    </citation>
    <scope>NUCLEOTIDE SEQUENCE [LARGE SCALE GENOMIC DNA]</scope>
    <source>
        <strain evidence="10 11">CBS 200.50</strain>
    </source>
</reference>
<feature type="chain" id="PRO_5004548441" description="ML-like domain-containing protein" evidence="8">
    <location>
        <begin position="34"/>
        <end position="612"/>
    </location>
</feature>
<dbReference type="Pfam" id="PF06011">
    <property type="entry name" value="TRP"/>
    <property type="match status" value="1"/>
</dbReference>
<dbReference type="eggNOG" id="ENOG502QSVZ">
    <property type="taxonomic scope" value="Eukaryota"/>
</dbReference>
<dbReference type="Proteomes" id="UP000015100">
    <property type="component" value="Unassembled WGS sequence"/>
</dbReference>
<evidence type="ECO:0000256" key="3">
    <source>
        <dbReference type="ARBA" id="ARBA00022692"/>
    </source>
</evidence>
<gene>
    <name evidence="10" type="ORF">H072_9323</name>
</gene>
<organism evidence="10 11">
    <name type="scientific">Dactylellina haptotyla (strain CBS 200.50)</name>
    <name type="common">Nematode-trapping fungus</name>
    <name type="synonym">Monacrosporium haptotylum</name>
    <dbReference type="NCBI Taxonomy" id="1284197"/>
    <lineage>
        <taxon>Eukaryota</taxon>
        <taxon>Fungi</taxon>
        <taxon>Dikarya</taxon>
        <taxon>Ascomycota</taxon>
        <taxon>Pezizomycotina</taxon>
        <taxon>Orbiliomycetes</taxon>
        <taxon>Orbiliales</taxon>
        <taxon>Orbiliaceae</taxon>
        <taxon>Dactylellina</taxon>
    </lineage>
</organism>
<dbReference type="GO" id="GO:0016020">
    <property type="term" value="C:membrane"/>
    <property type="evidence" value="ECO:0007669"/>
    <property type="project" value="UniProtKB-SubCell"/>
</dbReference>
<dbReference type="InterPro" id="IPR032800">
    <property type="entry name" value="TRP_N"/>
</dbReference>
<dbReference type="EMBL" id="AQGS01000759">
    <property type="protein sequence ID" value="EPS37063.1"/>
    <property type="molecule type" value="Genomic_DNA"/>
</dbReference>
<feature type="signal peptide" evidence="8">
    <location>
        <begin position="1"/>
        <end position="33"/>
    </location>
</feature>
<evidence type="ECO:0000256" key="1">
    <source>
        <dbReference type="ARBA" id="ARBA00004141"/>
    </source>
</evidence>
<dbReference type="OMA" id="QWSMGIV"/>
<dbReference type="STRING" id="1284197.S8BCX6"/>
<comment type="caution">
    <text evidence="10">The sequence shown here is derived from an EMBL/GenBank/DDBJ whole genome shotgun (WGS) entry which is preliminary data.</text>
</comment>
<evidence type="ECO:0000256" key="6">
    <source>
        <dbReference type="ARBA" id="ARBA00023136"/>
    </source>
</evidence>
<dbReference type="HOGENOM" id="CLU_010226_1_0_1"/>
<dbReference type="GO" id="GO:0009272">
    <property type="term" value="P:fungal-type cell wall biogenesis"/>
    <property type="evidence" value="ECO:0007669"/>
    <property type="project" value="TreeGrafter"/>
</dbReference>